<dbReference type="Gene3D" id="3.40.50.360">
    <property type="match status" value="1"/>
</dbReference>
<evidence type="ECO:0000259" key="1">
    <source>
        <dbReference type="Pfam" id="PF03358"/>
    </source>
</evidence>
<dbReference type="InterPro" id="IPR029039">
    <property type="entry name" value="Flavoprotein-like_sf"/>
</dbReference>
<feature type="domain" description="NADPH-dependent FMN reductase-like" evidence="1">
    <location>
        <begin position="11"/>
        <end position="151"/>
    </location>
</feature>
<evidence type="ECO:0000313" key="3">
    <source>
        <dbReference type="Proteomes" id="UP000092086"/>
    </source>
</evidence>
<evidence type="ECO:0000313" key="2">
    <source>
        <dbReference type="EMBL" id="OBG40531.1"/>
    </source>
</evidence>
<accession>A0ABD6P270</accession>
<dbReference type="InterPro" id="IPR005025">
    <property type="entry name" value="FMN_Rdtase-like_dom"/>
</dbReference>
<gene>
    <name evidence="2" type="ORF">A5672_13760</name>
</gene>
<dbReference type="SUPFAM" id="SSF52218">
    <property type="entry name" value="Flavoproteins"/>
    <property type="match status" value="1"/>
</dbReference>
<dbReference type="Pfam" id="PF03358">
    <property type="entry name" value="FMN_red"/>
    <property type="match status" value="1"/>
</dbReference>
<dbReference type="Proteomes" id="UP000092086">
    <property type="component" value="Unassembled WGS sequence"/>
</dbReference>
<proteinExistence type="predicted"/>
<dbReference type="AlphaFoldDB" id="A0ABD6P270"/>
<reference evidence="2 3" key="1">
    <citation type="submission" date="2016-06" db="EMBL/GenBank/DDBJ databases">
        <authorList>
            <person name="Sutton G."/>
            <person name="Brinkac L."/>
            <person name="Sanka R."/>
            <person name="Adams M."/>
            <person name="Lau E."/>
            <person name="Sam S."/>
            <person name="Sreng N."/>
            <person name="Him V."/>
            <person name="Kerleguer A."/>
            <person name="Cheng S."/>
        </authorList>
    </citation>
    <scope>NUCLEOTIDE SEQUENCE [LARGE SCALE GENOMIC DNA]</scope>
    <source>
        <strain evidence="2 3">E2978</strain>
    </source>
</reference>
<comment type="caution">
    <text evidence="2">The sequence shown here is derived from an EMBL/GenBank/DDBJ whole genome shotgun (WGS) entry which is preliminary data.</text>
</comment>
<name>A0ABD6P270_9MYCO</name>
<protein>
    <submittedName>
        <fullName evidence="2">Flavodoxin</fullName>
    </submittedName>
</protein>
<organism evidence="2 3">
    <name type="scientific">Mycobacterium alsense</name>
    <dbReference type="NCBI Taxonomy" id="324058"/>
    <lineage>
        <taxon>Bacteria</taxon>
        <taxon>Bacillati</taxon>
        <taxon>Actinomycetota</taxon>
        <taxon>Actinomycetes</taxon>
        <taxon>Mycobacteriales</taxon>
        <taxon>Mycobacteriaceae</taxon>
        <taxon>Mycobacterium</taxon>
    </lineage>
</organism>
<dbReference type="EMBL" id="LZIT01000106">
    <property type="protein sequence ID" value="OBG40531.1"/>
    <property type="molecule type" value="Genomic_DNA"/>
</dbReference>
<dbReference type="RefSeq" id="WP_067327700.1">
    <property type="nucleotide sequence ID" value="NZ_LZIT01000106.1"/>
</dbReference>
<sequence>MTSTPRQRALALVCTLKKSPAPSSSELMADKVLEQLREAGAEGEKVRCVDLNLLPGTEADMGPGDEWPGLLEKIRAADILVISTPTWVGHMSSVAQRVLERLDAELSEKDEAGRPKTLGKVALAAVVGNEDGAHKIVADLFQALNDVGFSIPAQGCTYWNGEAMQGGDFNDLDEVPEVIATTTASAARNAVHLAGVLRQHPYPPYE</sequence>